<protein>
    <submittedName>
        <fullName evidence="4">TetR/AcrR family transcriptional regulator</fullName>
    </submittedName>
</protein>
<dbReference type="InterPro" id="IPR036271">
    <property type="entry name" value="Tet_transcr_reg_TetR-rel_C_sf"/>
</dbReference>
<reference evidence="4 5" key="1">
    <citation type="submission" date="2024-03" db="EMBL/GenBank/DDBJ databases">
        <title>Draft genome sequence of Pseudonocardia sp. DW16-2.</title>
        <authorList>
            <person name="Duangmal K."/>
        </authorList>
    </citation>
    <scope>NUCLEOTIDE SEQUENCE [LARGE SCALE GENOMIC DNA]</scope>
    <source>
        <strain evidence="4 5">DW16-2</strain>
    </source>
</reference>
<dbReference type="PANTHER" id="PTHR30055">
    <property type="entry name" value="HTH-TYPE TRANSCRIPTIONAL REGULATOR RUTR"/>
    <property type="match status" value="1"/>
</dbReference>
<comment type="caution">
    <text evidence="4">The sequence shown here is derived from an EMBL/GenBank/DDBJ whole genome shotgun (WGS) entry which is preliminary data.</text>
</comment>
<dbReference type="InterPro" id="IPR001647">
    <property type="entry name" value="HTH_TetR"/>
</dbReference>
<evidence type="ECO:0000313" key="5">
    <source>
        <dbReference type="Proteomes" id="UP001364211"/>
    </source>
</evidence>
<dbReference type="EMBL" id="JBBJUP010000008">
    <property type="protein sequence ID" value="MEJ8279615.1"/>
    <property type="molecule type" value="Genomic_DNA"/>
</dbReference>
<feature type="DNA-binding region" description="H-T-H motif" evidence="2">
    <location>
        <begin position="42"/>
        <end position="61"/>
    </location>
</feature>
<sequence length="244" mass="25824">MGFVKVGRDKRDSRWDAHREQRRVALVGSAIGAIRREGAGIGMDEIAASAGTSKTVIYRHFGDRAGLYTAICESVAGVLLAEVRRATAEALSDSGRGPRSAVAAGIDAYLRLIEIDPELYRFVVRRPLLTQGAGRRAPATTDGGHDPVNDLVTVIGDEVAAVIGGTLTTTGEGPGHTDDHTDDADRRAAARIWGHAVVGLVRGAADDWLARPDGTPRERIAAHLTDLAWSGLSGLASHVQEVPQ</sequence>
<accession>A0ABU8T6T4</accession>
<evidence type="ECO:0000313" key="4">
    <source>
        <dbReference type="EMBL" id="MEJ8279615.1"/>
    </source>
</evidence>
<keyword evidence="5" id="KW-1185">Reference proteome</keyword>
<dbReference type="Gene3D" id="1.10.357.10">
    <property type="entry name" value="Tetracycline Repressor, domain 2"/>
    <property type="match status" value="1"/>
</dbReference>
<dbReference type="Pfam" id="PF00440">
    <property type="entry name" value="TetR_N"/>
    <property type="match status" value="1"/>
</dbReference>
<dbReference type="Proteomes" id="UP001364211">
    <property type="component" value="Unassembled WGS sequence"/>
</dbReference>
<keyword evidence="1 2" id="KW-0238">DNA-binding</keyword>
<organism evidence="4 5">
    <name type="scientific">Pseudonocardia spirodelae</name>
    <dbReference type="NCBI Taxonomy" id="3133431"/>
    <lineage>
        <taxon>Bacteria</taxon>
        <taxon>Bacillati</taxon>
        <taxon>Actinomycetota</taxon>
        <taxon>Actinomycetes</taxon>
        <taxon>Pseudonocardiales</taxon>
        <taxon>Pseudonocardiaceae</taxon>
        <taxon>Pseudonocardia</taxon>
    </lineage>
</organism>
<feature type="domain" description="HTH tetR-type" evidence="3">
    <location>
        <begin position="20"/>
        <end position="79"/>
    </location>
</feature>
<dbReference type="PROSITE" id="PS50977">
    <property type="entry name" value="HTH_TETR_2"/>
    <property type="match status" value="1"/>
</dbReference>
<proteinExistence type="predicted"/>
<evidence type="ECO:0000259" key="3">
    <source>
        <dbReference type="PROSITE" id="PS50977"/>
    </source>
</evidence>
<dbReference type="Pfam" id="PF19344">
    <property type="entry name" value="TetR_C_32"/>
    <property type="match status" value="1"/>
</dbReference>
<dbReference type="InterPro" id="IPR009057">
    <property type="entry name" value="Homeodomain-like_sf"/>
</dbReference>
<evidence type="ECO:0000256" key="1">
    <source>
        <dbReference type="ARBA" id="ARBA00023125"/>
    </source>
</evidence>
<dbReference type="SUPFAM" id="SSF46689">
    <property type="entry name" value="Homeodomain-like"/>
    <property type="match status" value="1"/>
</dbReference>
<dbReference type="SUPFAM" id="SSF48498">
    <property type="entry name" value="Tetracyclin repressor-like, C-terminal domain"/>
    <property type="match status" value="1"/>
</dbReference>
<dbReference type="InterPro" id="IPR045823">
    <property type="entry name" value="TetR_C_32"/>
</dbReference>
<gene>
    <name evidence="4" type="ORF">WJX68_11795</name>
</gene>
<dbReference type="InterPro" id="IPR050109">
    <property type="entry name" value="HTH-type_TetR-like_transc_reg"/>
</dbReference>
<dbReference type="RefSeq" id="WP_340289573.1">
    <property type="nucleotide sequence ID" value="NZ_JBBJUP010000008.1"/>
</dbReference>
<evidence type="ECO:0000256" key="2">
    <source>
        <dbReference type="PROSITE-ProRule" id="PRU00335"/>
    </source>
</evidence>
<dbReference type="PANTHER" id="PTHR30055:SF160">
    <property type="entry name" value="TRANSCRIPTIONAL REGULATORY PROTEIN (PROBABLY ASNC-FAMILY)-RELATED"/>
    <property type="match status" value="1"/>
</dbReference>
<name>A0ABU8T6T4_9PSEU</name>